<dbReference type="PRINTS" id="PR00105">
    <property type="entry name" value="C5METTRFRASE"/>
</dbReference>
<accession>A0ABS9ZTD3</accession>
<evidence type="ECO:0000256" key="6">
    <source>
        <dbReference type="PROSITE-ProRule" id="PRU01016"/>
    </source>
</evidence>
<comment type="catalytic activity">
    <reaction evidence="5 8">
        <text>a 2'-deoxycytidine in DNA + S-adenosyl-L-methionine = a 5-methyl-2'-deoxycytidine in DNA + S-adenosyl-L-homocysteine + H(+)</text>
        <dbReference type="Rhea" id="RHEA:13681"/>
        <dbReference type="Rhea" id="RHEA-COMP:11369"/>
        <dbReference type="Rhea" id="RHEA-COMP:11370"/>
        <dbReference type="ChEBI" id="CHEBI:15378"/>
        <dbReference type="ChEBI" id="CHEBI:57856"/>
        <dbReference type="ChEBI" id="CHEBI:59789"/>
        <dbReference type="ChEBI" id="CHEBI:85452"/>
        <dbReference type="ChEBI" id="CHEBI:85454"/>
        <dbReference type="EC" id="2.1.1.37"/>
    </reaction>
</comment>
<dbReference type="PANTHER" id="PTHR10629">
    <property type="entry name" value="CYTOSINE-SPECIFIC METHYLTRANSFERASE"/>
    <property type="match status" value="1"/>
</dbReference>
<evidence type="ECO:0000256" key="3">
    <source>
        <dbReference type="ARBA" id="ARBA00022691"/>
    </source>
</evidence>
<dbReference type="InterPro" id="IPR050390">
    <property type="entry name" value="C5-Methyltransferase"/>
</dbReference>
<keyword evidence="10" id="KW-1185">Reference proteome</keyword>
<dbReference type="GO" id="GO:0032259">
    <property type="term" value="P:methylation"/>
    <property type="evidence" value="ECO:0007669"/>
    <property type="project" value="UniProtKB-KW"/>
</dbReference>
<dbReference type="RefSeq" id="WP_243359366.1">
    <property type="nucleotide sequence ID" value="NZ_JALGBH010000001.1"/>
</dbReference>
<dbReference type="InterPro" id="IPR001525">
    <property type="entry name" value="C5_MeTfrase"/>
</dbReference>
<dbReference type="PROSITE" id="PS51679">
    <property type="entry name" value="SAM_MT_C5"/>
    <property type="match status" value="1"/>
</dbReference>
<keyword evidence="3 6" id="KW-0949">S-adenosyl-L-methionine</keyword>
<dbReference type="InterPro" id="IPR029063">
    <property type="entry name" value="SAM-dependent_MTases_sf"/>
</dbReference>
<evidence type="ECO:0000256" key="4">
    <source>
        <dbReference type="ARBA" id="ARBA00022747"/>
    </source>
</evidence>
<dbReference type="PROSITE" id="PS00095">
    <property type="entry name" value="C5_MTASE_2"/>
    <property type="match status" value="1"/>
</dbReference>
<evidence type="ECO:0000313" key="9">
    <source>
        <dbReference type="EMBL" id="MCJ0741842.1"/>
    </source>
</evidence>
<proteinExistence type="inferred from homology"/>
<evidence type="ECO:0000256" key="7">
    <source>
        <dbReference type="RuleBase" id="RU000416"/>
    </source>
</evidence>
<feature type="active site" evidence="6">
    <location>
        <position position="146"/>
    </location>
</feature>
<comment type="similarity">
    <text evidence="6 7">Belongs to the class I-like SAM-binding methyltransferase superfamily. C5-methyltransferase family.</text>
</comment>
<reference evidence="9" key="1">
    <citation type="submission" date="2022-03" db="EMBL/GenBank/DDBJ databases">
        <authorList>
            <person name="Woo C.Y."/>
        </authorList>
    </citation>
    <scope>NUCLEOTIDE SEQUENCE</scope>
    <source>
        <strain evidence="9">CYS-01</strain>
    </source>
</reference>
<protein>
    <recommendedName>
        <fullName evidence="8">Cytosine-specific methyltransferase</fullName>
        <ecNumber evidence="8">2.1.1.37</ecNumber>
    </recommendedName>
</protein>
<dbReference type="InterPro" id="IPR031303">
    <property type="entry name" value="C5_meth_CS"/>
</dbReference>
<dbReference type="PANTHER" id="PTHR10629:SF52">
    <property type="entry name" value="DNA (CYTOSINE-5)-METHYLTRANSFERASE 1"/>
    <property type="match status" value="1"/>
</dbReference>
<gene>
    <name evidence="9" type="ORF">MMF97_03890</name>
</gene>
<dbReference type="Proteomes" id="UP001165460">
    <property type="component" value="Unassembled WGS sequence"/>
</dbReference>
<keyword evidence="2 6" id="KW-0808">Transferase</keyword>
<comment type="caution">
    <text evidence="9">The sequence shown here is derived from an EMBL/GenBank/DDBJ whole genome shotgun (WGS) entry which is preliminary data.</text>
</comment>
<keyword evidence="1 6" id="KW-0489">Methyltransferase</keyword>
<dbReference type="PROSITE" id="PS00094">
    <property type="entry name" value="C5_MTASE_1"/>
    <property type="match status" value="1"/>
</dbReference>
<evidence type="ECO:0000313" key="10">
    <source>
        <dbReference type="Proteomes" id="UP001165460"/>
    </source>
</evidence>
<organism evidence="9 10">
    <name type="scientific">Pedobacter montanisoli</name>
    <dbReference type="NCBI Taxonomy" id="2923277"/>
    <lineage>
        <taxon>Bacteria</taxon>
        <taxon>Pseudomonadati</taxon>
        <taxon>Bacteroidota</taxon>
        <taxon>Sphingobacteriia</taxon>
        <taxon>Sphingobacteriales</taxon>
        <taxon>Sphingobacteriaceae</taxon>
        <taxon>Pedobacter</taxon>
    </lineage>
</organism>
<evidence type="ECO:0000256" key="1">
    <source>
        <dbReference type="ARBA" id="ARBA00022603"/>
    </source>
</evidence>
<dbReference type="EMBL" id="JALGBH010000001">
    <property type="protein sequence ID" value="MCJ0741842.1"/>
    <property type="molecule type" value="Genomic_DNA"/>
</dbReference>
<evidence type="ECO:0000256" key="5">
    <source>
        <dbReference type="ARBA" id="ARBA00047422"/>
    </source>
</evidence>
<dbReference type="EC" id="2.1.1.37" evidence="8"/>
<dbReference type="SUPFAM" id="SSF53335">
    <property type="entry name" value="S-adenosyl-L-methionine-dependent methyltransferases"/>
    <property type="match status" value="1"/>
</dbReference>
<evidence type="ECO:0000256" key="2">
    <source>
        <dbReference type="ARBA" id="ARBA00022679"/>
    </source>
</evidence>
<dbReference type="Gene3D" id="3.90.120.10">
    <property type="entry name" value="DNA Methylase, subunit A, domain 2"/>
    <property type="match status" value="1"/>
</dbReference>
<dbReference type="GO" id="GO:0008168">
    <property type="term" value="F:methyltransferase activity"/>
    <property type="evidence" value="ECO:0007669"/>
    <property type="project" value="UniProtKB-KW"/>
</dbReference>
<dbReference type="NCBIfam" id="TIGR00675">
    <property type="entry name" value="dcm"/>
    <property type="match status" value="1"/>
</dbReference>
<keyword evidence="4" id="KW-0680">Restriction system</keyword>
<sequence>MLNPLKEQQLKHIELFAGCGGMSLGLEAAGFELFFANELSPMAGETFAYNMLGEDLANLSEKKLSSSKVKWIKSQYPEDKLKFRLRENPFEATNGEYTDLKTIEDIRGKLLIGDIDNLLTFFNDNQKIVEEIRNVDIDLLSGGPPCQSFSLAGKREKNNHKNLLPLSFAKIAGLIQPKVVLLENVKGITSPFDEGGEKYYAWLEVCKAFALEGFVPVCMMLNSKFYGVAQNRPRFIMIAYRYDVFSRLFSSSRKNQILISSNNFYKLVKKKHNNLSDIGIHDFNYYDIDNDPELFDGLLFPEITNREGDFVSVLEAIGDIRRTEIDYNVSTIKKGYSGKINLTLKNKHHDVVKVQNHEPRNHNFGTKARFRFYQVINEFQNGLKKGATDLFTGKEIDDETKERLTLAFLNYNLYFKGTNGEFYKKPKTLSEVNNLLRTIPTKKHSQRALLEYEPAPAQLTIPDDLCHYHMENLRTLTVREMARFQSFPDWFVFRSKVTTGGDGRKFEVPQYTQVGNAVPPLLALSLGNMISRILNVMYYGKISED</sequence>
<dbReference type="InterPro" id="IPR018117">
    <property type="entry name" value="C5_DNA_meth_AS"/>
</dbReference>
<dbReference type="Pfam" id="PF00145">
    <property type="entry name" value="DNA_methylase"/>
    <property type="match status" value="2"/>
</dbReference>
<evidence type="ECO:0000256" key="8">
    <source>
        <dbReference type="RuleBase" id="RU000417"/>
    </source>
</evidence>
<dbReference type="Gene3D" id="3.40.50.150">
    <property type="entry name" value="Vaccinia Virus protein VP39"/>
    <property type="match status" value="1"/>
</dbReference>
<name>A0ABS9ZTD3_9SPHI</name>